<comment type="caution">
    <text evidence="2">The sequence shown here is derived from an EMBL/GenBank/DDBJ whole genome shotgun (WGS) entry which is preliminary data.</text>
</comment>
<accession>A0A5U3FBD6</accession>
<reference evidence="2" key="1">
    <citation type="submission" date="2018-07" db="EMBL/GenBank/DDBJ databases">
        <authorList>
            <consortium name="GenomeTrakr network: Whole genome sequencing for foodborne pathogen traceback"/>
        </authorList>
    </citation>
    <scope>NUCLEOTIDE SEQUENCE [LARGE SCALE GENOMIC DNA]</scope>
    <source>
        <strain evidence="2">CFSAN002851</strain>
    </source>
</reference>
<evidence type="ECO:0000313" key="2">
    <source>
        <dbReference type="EMBL" id="EBP4002168.1"/>
    </source>
</evidence>
<feature type="chain" id="PRO_5024955748" description="Molecular chaperone" evidence="1">
    <location>
        <begin position="17"/>
        <end position="225"/>
    </location>
</feature>
<dbReference type="AlphaFoldDB" id="A0A5U3FBD6"/>
<proteinExistence type="predicted"/>
<protein>
    <recommendedName>
        <fullName evidence="3">Molecular chaperone</fullName>
    </recommendedName>
</protein>
<evidence type="ECO:0000256" key="1">
    <source>
        <dbReference type="SAM" id="SignalP"/>
    </source>
</evidence>
<feature type="signal peptide" evidence="1">
    <location>
        <begin position="1"/>
        <end position="16"/>
    </location>
</feature>
<dbReference type="EMBL" id="AAGLPX010000110">
    <property type="protein sequence ID" value="EBP4002168.1"/>
    <property type="molecule type" value="Genomic_DNA"/>
</dbReference>
<dbReference type="Proteomes" id="UP000839575">
    <property type="component" value="Unassembled WGS sequence"/>
</dbReference>
<sequence length="225" mass="25135">MKLIYFFLFLPFTVNAFTVDSMIKVSGKENYFLVSGNNNDREYLYITLSELISDKNNRSHEMVFDASNATTWPAVAEPADVIVSAGEQVKIKIINNYASSGNDRIFGITFTPDVLDENSGKKYNLPLGYKSWFIVPGTDPVTGIPEVRKGERTGDYLISNNTNKVMNVKINYCSHPGEKDCTAQIITRPYSDKKVSLGNNVTSAEIDFYTVSGEQNTTPVKKIKL</sequence>
<keyword evidence="1" id="KW-0732">Signal</keyword>
<organism evidence="2">
    <name type="scientific">Salmonella enterica I</name>
    <dbReference type="NCBI Taxonomy" id="59201"/>
    <lineage>
        <taxon>Bacteria</taxon>
        <taxon>Pseudomonadati</taxon>
        <taxon>Pseudomonadota</taxon>
        <taxon>Gammaproteobacteria</taxon>
        <taxon>Enterobacterales</taxon>
        <taxon>Enterobacteriaceae</taxon>
        <taxon>Salmonella</taxon>
    </lineage>
</organism>
<evidence type="ECO:0008006" key="3">
    <source>
        <dbReference type="Google" id="ProtNLM"/>
    </source>
</evidence>
<gene>
    <name evidence="2" type="ORF">S301_26840</name>
</gene>
<name>A0A5U3FBD6_SALET</name>